<evidence type="ECO:0000256" key="5">
    <source>
        <dbReference type="SAM" id="SignalP"/>
    </source>
</evidence>
<keyword evidence="1 4" id="KW-0349">Heme</keyword>
<dbReference type="InterPro" id="IPR036909">
    <property type="entry name" value="Cyt_c-like_dom_sf"/>
</dbReference>
<keyword evidence="5" id="KW-0732">Signal</keyword>
<gene>
    <name evidence="7" type="ORF">AAEO60_00290</name>
</gene>
<keyword evidence="8" id="KW-1185">Reference proteome</keyword>
<sequence length="111" mass="11574">MMRAVTVMAAALAFGGTAVLAAAPAEEAATDGRALYDQRCGGCHLEGGFGTRVLSRRVPEGQALLEEREVLPAAFVTLVVRRGLGSMPQIREAELSDADLAAIAAYLETGQ</sequence>
<evidence type="ECO:0000259" key="6">
    <source>
        <dbReference type="PROSITE" id="PS51007"/>
    </source>
</evidence>
<evidence type="ECO:0000256" key="1">
    <source>
        <dbReference type="ARBA" id="ARBA00022617"/>
    </source>
</evidence>
<evidence type="ECO:0000256" key="3">
    <source>
        <dbReference type="ARBA" id="ARBA00023004"/>
    </source>
</evidence>
<dbReference type="Gene3D" id="1.10.760.10">
    <property type="entry name" value="Cytochrome c-like domain"/>
    <property type="match status" value="1"/>
</dbReference>
<dbReference type="Proteomes" id="UP001497045">
    <property type="component" value="Unassembled WGS sequence"/>
</dbReference>
<evidence type="ECO:0000313" key="7">
    <source>
        <dbReference type="EMBL" id="MEL1249100.1"/>
    </source>
</evidence>
<keyword evidence="3 4" id="KW-0408">Iron</keyword>
<proteinExistence type="predicted"/>
<reference evidence="7 8" key="1">
    <citation type="submission" date="2024-04" db="EMBL/GenBank/DDBJ databases">
        <title>Aurantiacibacter sp. DGU6 16S ribosomal RNA gene Genome sequencing and assembly.</title>
        <authorList>
            <person name="Park S."/>
        </authorList>
    </citation>
    <scope>NUCLEOTIDE SEQUENCE [LARGE SCALE GENOMIC DNA]</scope>
    <source>
        <strain evidence="7 8">DGU6</strain>
    </source>
</reference>
<accession>A0ABU9IA59</accession>
<keyword evidence="2 4" id="KW-0479">Metal-binding</keyword>
<name>A0ABU9IA59_9SPHN</name>
<dbReference type="EMBL" id="JBBYHV010000001">
    <property type="protein sequence ID" value="MEL1249100.1"/>
    <property type="molecule type" value="Genomic_DNA"/>
</dbReference>
<dbReference type="RefSeq" id="WP_341671641.1">
    <property type="nucleotide sequence ID" value="NZ_JBBYHV010000001.1"/>
</dbReference>
<evidence type="ECO:0000313" key="8">
    <source>
        <dbReference type="Proteomes" id="UP001497045"/>
    </source>
</evidence>
<evidence type="ECO:0000256" key="2">
    <source>
        <dbReference type="ARBA" id="ARBA00022723"/>
    </source>
</evidence>
<feature type="chain" id="PRO_5047064009" evidence="5">
    <location>
        <begin position="22"/>
        <end position="111"/>
    </location>
</feature>
<protein>
    <submittedName>
        <fullName evidence="7">Cytochrome c</fullName>
    </submittedName>
</protein>
<comment type="caution">
    <text evidence="7">The sequence shown here is derived from an EMBL/GenBank/DDBJ whole genome shotgun (WGS) entry which is preliminary data.</text>
</comment>
<feature type="domain" description="Cytochrome c" evidence="6">
    <location>
        <begin position="27"/>
        <end position="111"/>
    </location>
</feature>
<feature type="signal peptide" evidence="5">
    <location>
        <begin position="1"/>
        <end position="21"/>
    </location>
</feature>
<dbReference type="Pfam" id="PF13442">
    <property type="entry name" value="Cytochrome_CBB3"/>
    <property type="match status" value="1"/>
</dbReference>
<dbReference type="InterPro" id="IPR009056">
    <property type="entry name" value="Cyt_c-like_dom"/>
</dbReference>
<evidence type="ECO:0000256" key="4">
    <source>
        <dbReference type="PROSITE-ProRule" id="PRU00433"/>
    </source>
</evidence>
<organism evidence="7 8">
    <name type="scientific">Aurantiacibacter gilvus</name>
    <dbReference type="NCBI Taxonomy" id="3139141"/>
    <lineage>
        <taxon>Bacteria</taxon>
        <taxon>Pseudomonadati</taxon>
        <taxon>Pseudomonadota</taxon>
        <taxon>Alphaproteobacteria</taxon>
        <taxon>Sphingomonadales</taxon>
        <taxon>Erythrobacteraceae</taxon>
        <taxon>Aurantiacibacter</taxon>
    </lineage>
</organism>
<dbReference type="PROSITE" id="PS51007">
    <property type="entry name" value="CYTC"/>
    <property type="match status" value="1"/>
</dbReference>
<dbReference type="SUPFAM" id="SSF46626">
    <property type="entry name" value="Cytochrome c"/>
    <property type="match status" value="1"/>
</dbReference>